<feature type="region of interest" description="Disordered" evidence="1">
    <location>
        <begin position="214"/>
        <end position="299"/>
    </location>
</feature>
<gene>
    <name evidence="2" type="ORF">BKCO1_3000274</name>
</gene>
<keyword evidence="3" id="KW-1185">Reference proteome</keyword>
<evidence type="ECO:0000256" key="1">
    <source>
        <dbReference type="SAM" id="MobiDB-lite"/>
    </source>
</evidence>
<feature type="compositionally biased region" description="Low complexity" evidence="1">
    <location>
        <begin position="237"/>
        <end position="255"/>
    </location>
</feature>
<feature type="compositionally biased region" description="Low complexity" evidence="1">
    <location>
        <begin position="214"/>
        <end position="229"/>
    </location>
</feature>
<name>A0A1J9REZ7_9PEZI</name>
<dbReference type="GeneID" id="31014440"/>
<comment type="caution">
    <text evidence="2">The sequence shown here is derived from an EMBL/GenBank/DDBJ whole genome shotgun (WGS) entry which is preliminary data.</text>
</comment>
<evidence type="ECO:0000313" key="3">
    <source>
        <dbReference type="Proteomes" id="UP000183809"/>
    </source>
</evidence>
<sequence>MPSPPISPTTSLSPSGKMASLASILHHGSTPITTQSTSSKSTPAPSSSSAFRQATSPPPPPHHHHSYGQQQPRSQATSPPPGFHGASANNSFITPLSPTTIASAGYRVAPPVQEDLPFYHQLEQVQRVREGKFGAGAASAPSPLPPHDFSNSSSSSSAAGAVATAAAAAYAYSGDASAASGKNGFLPITTFERQIAEVEEAKEVLKKAGALHAGAANGPSASAAAAWGSGPPPPPQQHQHQQRGGSIAASAFRGSIGSGGGQRGDDGQVKVQVQPDGKGLMRVMGAAEEADRDEGVRGV</sequence>
<dbReference type="AlphaFoldDB" id="A0A1J9REZ7"/>
<reference evidence="2 3" key="1">
    <citation type="submission" date="2016-10" db="EMBL/GenBank/DDBJ databases">
        <title>Proteomics and genomics reveal pathogen-plant mechanisms compatible with a hemibiotrophic lifestyle of Diplodia corticola.</title>
        <authorList>
            <person name="Fernandes I."/>
            <person name="De Jonge R."/>
            <person name="Van De Peer Y."/>
            <person name="Devreese B."/>
            <person name="Alves A."/>
            <person name="Esteves A.C."/>
        </authorList>
    </citation>
    <scope>NUCLEOTIDE SEQUENCE [LARGE SCALE GENOMIC DNA]</scope>
    <source>
        <strain evidence="2 3">CBS 112549</strain>
    </source>
</reference>
<dbReference type="Proteomes" id="UP000183809">
    <property type="component" value="Unassembled WGS sequence"/>
</dbReference>
<proteinExistence type="predicted"/>
<dbReference type="EMBL" id="MNUE01000003">
    <property type="protein sequence ID" value="OJD38993.1"/>
    <property type="molecule type" value="Genomic_DNA"/>
</dbReference>
<accession>A0A1J9REZ7</accession>
<protein>
    <submittedName>
        <fullName evidence="2">Uncharacterized protein</fullName>
    </submittedName>
</protein>
<dbReference type="RefSeq" id="XP_020134604.1">
    <property type="nucleotide sequence ID" value="XM_020274179.1"/>
</dbReference>
<feature type="compositionally biased region" description="Polar residues" evidence="1">
    <location>
        <begin position="67"/>
        <end position="77"/>
    </location>
</feature>
<evidence type="ECO:0000313" key="2">
    <source>
        <dbReference type="EMBL" id="OJD38993.1"/>
    </source>
</evidence>
<feature type="region of interest" description="Disordered" evidence="1">
    <location>
        <begin position="134"/>
        <end position="158"/>
    </location>
</feature>
<feature type="region of interest" description="Disordered" evidence="1">
    <location>
        <begin position="1"/>
        <end position="94"/>
    </location>
</feature>
<feature type="compositionally biased region" description="Low complexity" evidence="1">
    <location>
        <begin position="269"/>
        <end position="278"/>
    </location>
</feature>
<feature type="compositionally biased region" description="Low complexity" evidence="1">
    <location>
        <begin position="29"/>
        <end position="49"/>
    </location>
</feature>
<organism evidence="2 3">
    <name type="scientific">Diplodia corticola</name>
    <dbReference type="NCBI Taxonomy" id="236234"/>
    <lineage>
        <taxon>Eukaryota</taxon>
        <taxon>Fungi</taxon>
        <taxon>Dikarya</taxon>
        <taxon>Ascomycota</taxon>
        <taxon>Pezizomycotina</taxon>
        <taxon>Dothideomycetes</taxon>
        <taxon>Dothideomycetes incertae sedis</taxon>
        <taxon>Botryosphaeriales</taxon>
        <taxon>Botryosphaeriaceae</taxon>
        <taxon>Diplodia</taxon>
    </lineage>
</organism>
<dbReference type="OrthoDB" id="10627434at2759"/>